<organism evidence="1 2">
    <name type="scientific">Melastoma candidum</name>
    <dbReference type="NCBI Taxonomy" id="119954"/>
    <lineage>
        <taxon>Eukaryota</taxon>
        <taxon>Viridiplantae</taxon>
        <taxon>Streptophyta</taxon>
        <taxon>Embryophyta</taxon>
        <taxon>Tracheophyta</taxon>
        <taxon>Spermatophyta</taxon>
        <taxon>Magnoliopsida</taxon>
        <taxon>eudicotyledons</taxon>
        <taxon>Gunneridae</taxon>
        <taxon>Pentapetalae</taxon>
        <taxon>rosids</taxon>
        <taxon>malvids</taxon>
        <taxon>Myrtales</taxon>
        <taxon>Melastomataceae</taxon>
        <taxon>Melastomatoideae</taxon>
        <taxon>Melastomateae</taxon>
        <taxon>Melastoma</taxon>
    </lineage>
</organism>
<gene>
    <name evidence="1" type="ORF">MLD38_034116</name>
</gene>
<reference evidence="2" key="1">
    <citation type="journal article" date="2023" name="Front. Plant Sci.">
        <title>Chromosomal-level genome assembly of Melastoma candidum provides insights into trichome evolution.</title>
        <authorList>
            <person name="Zhong Y."/>
            <person name="Wu W."/>
            <person name="Sun C."/>
            <person name="Zou P."/>
            <person name="Liu Y."/>
            <person name="Dai S."/>
            <person name="Zhou R."/>
        </authorList>
    </citation>
    <scope>NUCLEOTIDE SEQUENCE [LARGE SCALE GENOMIC DNA]</scope>
</reference>
<evidence type="ECO:0000313" key="1">
    <source>
        <dbReference type="EMBL" id="KAI4320661.1"/>
    </source>
</evidence>
<sequence length="77" mass="9291">MRKQGCCFWTPFLSSSSPLPSSSSLWERIQATDRLPEGPWWIRGWKRFCEWSEVVAGLRWKNFIRRLSKNRMMRKGR</sequence>
<dbReference type="EMBL" id="CM042889">
    <property type="protein sequence ID" value="KAI4320661.1"/>
    <property type="molecule type" value="Genomic_DNA"/>
</dbReference>
<evidence type="ECO:0000313" key="2">
    <source>
        <dbReference type="Proteomes" id="UP001057402"/>
    </source>
</evidence>
<proteinExistence type="predicted"/>
<dbReference type="Proteomes" id="UP001057402">
    <property type="component" value="Chromosome 10"/>
</dbReference>
<protein>
    <submittedName>
        <fullName evidence="1">Uncharacterized protein</fullName>
    </submittedName>
</protein>
<accession>A0ACB9M9I1</accession>
<name>A0ACB9M9I1_9MYRT</name>
<comment type="caution">
    <text evidence="1">The sequence shown here is derived from an EMBL/GenBank/DDBJ whole genome shotgun (WGS) entry which is preliminary data.</text>
</comment>
<keyword evidence="2" id="KW-1185">Reference proteome</keyword>